<evidence type="ECO:0000313" key="2">
    <source>
        <dbReference type="Proteomes" id="UP001173802"/>
    </source>
</evidence>
<comment type="caution">
    <text evidence="1">The sequence shown here is derived from an EMBL/GenBank/DDBJ whole genome shotgun (WGS) entry which is preliminary data.</text>
</comment>
<protein>
    <submittedName>
        <fullName evidence="1">Uncharacterized protein</fullName>
    </submittedName>
</protein>
<evidence type="ECO:0000313" key="1">
    <source>
        <dbReference type="EMBL" id="MDL0082376.1"/>
    </source>
</evidence>
<keyword evidence="2" id="KW-1185">Reference proteome</keyword>
<organism evidence="1 2">
    <name type="scientific">Helicobacter zhangjianzhongii</name>
    <dbReference type="NCBI Taxonomy" id="2974574"/>
    <lineage>
        <taxon>Bacteria</taxon>
        <taxon>Pseudomonadati</taxon>
        <taxon>Campylobacterota</taxon>
        <taxon>Epsilonproteobacteria</taxon>
        <taxon>Campylobacterales</taxon>
        <taxon>Helicobacteraceae</taxon>
        <taxon>Helicobacter</taxon>
    </lineage>
</organism>
<name>A0ACC6FT03_9HELI</name>
<dbReference type="Proteomes" id="UP001173802">
    <property type="component" value="Unassembled WGS sequence"/>
</dbReference>
<proteinExistence type="predicted"/>
<gene>
    <name evidence="1" type="ORF">NYG90_06805</name>
</gene>
<sequence>MHRYRLFSKETSACAERFTCFLKKLRVVDSSLNAYFLSSRAVCQHCVAIHSLHQNPLLKEFDFQSLFYFKKLGLLHKVRFTTARF</sequence>
<reference evidence="1 2" key="1">
    <citation type="journal article" date="2023" name="Microorganisms">
        <title>Isolation and Genomic Characteristics of Cat-Borne Campylobacter felis sp. nov. and Sheep-Borne Campylobacter ovis sp. nov.</title>
        <authorList>
            <person name="Wang H."/>
            <person name="Li Y."/>
            <person name="Gu Y."/>
            <person name="Zhou G."/>
            <person name="Chen X."/>
            <person name="Zhang X."/>
            <person name="Shao Z."/>
            <person name="Zhang J."/>
            <person name="Zhang M."/>
        </authorList>
    </citation>
    <scope>NUCLEOTIDE SEQUENCE [LARGE SCALE GENOMIC DNA]</scope>
    <source>
        <strain evidence="1 2">XJK30-2</strain>
    </source>
</reference>
<dbReference type="EMBL" id="JANURN010000006">
    <property type="protein sequence ID" value="MDL0082376.1"/>
    <property type="molecule type" value="Genomic_DNA"/>
</dbReference>
<accession>A0ACC6FT03</accession>